<reference evidence="1 2" key="1">
    <citation type="submission" date="2014-06" db="EMBL/GenBank/DDBJ databases">
        <title>Evolutionary Origins and Diversification of the Mycorrhizal Mutualists.</title>
        <authorList>
            <consortium name="DOE Joint Genome Institute"/>
            <consortium name="Mycorrhizal Genomics Consortium"/>
            <person name="Kohler A."/>
            <person name="Kuo A."/>
            <person name="Nagy L.G."/>
            <person name="Floudas D."/>
            <person name="Copeland A."/>
            <person name="Barry K.W."/>
            <person name="Cichocki N."/>
            <person name="Veneault-Fourrey C."/>
            <person name="LaButti K."/>
            <person name="Lindquist E.A."/>
            <person name="Lipzen A."/>
            <person name="Lundell T."/>
            <person name="Morin E."/>
            <person name="Murat C."/>
            <person name="Riley R."/>
            <person name="Ohm R."/>
            <person name="Sun H."/>
            <person name="Tunlid A."/>
            <person name="Henrissat B."/>
            <person name="Grigoriev I.V."/>
            <person name="Hibbett D.S."/>
            <person name="Martin F."/>
        </authorList>
    </citation>
    <scope>NUCLEOTIDE SEQUENCE [LARGE SCALE GENOMIC DNA]</scope>
    <source>
        <strain evidence="1 2">SS14</strain>
    </source>
</reference>
<dbReference type="AlphaFoldDB" id="A0A0C9VLR2"/>
<protein>
    <submittedName>
        <fullName evidence="1">Unplaced genomic scaffold SPHSTscaffold_82, whole genome shotgun sequence</fullName>
    </submittedName>
</protein>
<dbReference type="HOGENOM" id="CLU_2851201_0_0_1"/>
<evidence type="ECO:0000313" key="1">
    <source>
        <dbReference type="EMBL" id="KIJ38780.1"/>
    </source>
</evidence>
<keyword evidence="2" id="KW-1185">Reference proteome</keyword>
<gene>
    <name evidence="1" type="ORF">M422DRAFT_33028</name>
</gene>
<sequence>MENTPMQDDDEHIFDLECERNRTILWIRNGDGVENEVGLCMEVQRMGRLGSADFDFALLLNANATWA</sequence>
<dbReference type="EMBL" id="KN837157">
    <property type="protein sequence ID" value="KIJ38780.1"/>
    <property type="molecule type" value="Genomic_DNA"/>
</dbReference>
<accession>A0A0C9VLR2</accession>
<evidence type="ECO:0000313" key="2">
    <source>
        <dbReference type="Proteomes" id="UP000054279"/>
    </source>
</evidence>
<proteinExistence type="predicted"/>
<name>A0A0C9VLR2_SPHS4</name>
<dbReference type="Proteomes" id="UP000054279">
    <property type="component" value="Unassembled WGS sequence"/>
</dbReference>
<organism evidence="1 2">
    <name type="scientific">Sphaerobolus stellatus (strain SS14)</name>
    <dbReference type="NCBI Taxonomy" id="990650"/>
    <lineage>
        <taxon>Eukaryota</taxon>
        <taxon>Fungi</taxon>
        <taxon>Dikarya</taxon>
        <taxon>Basidiomycota</taxon>
        <taxon>Agaricomycotina</taxon>
        <taxon>Agaricomycetes</taxon>
        <taxon>Phallomycetidae</taxon>
        <taxon>Geastrales</taxon>
        <taxon>Sphaerobolaceae</taxon>
        <taxon>Sphaerobolus</taxon>
    </lineage>
</organism>